<dbReference type="Proteomes" id="UP000708208">
    <property type="component" value="Unassembled WGS sequence"/>
</dbReference>
<sequence length="77" mass="8885">MLCFSRRVNWSLRGIRFKQGFFITGILGSKPPFCLLLTCRKKKKSIIITTSHAKFEGNRELGDQLPRVLSFPKTRTL</sequence>
<name>A0A8J2J0E7_9HEXA</name>
<evidence type="ECO:0000313" key="2">
    <source>
        <dbReference type="Proteomes" id="UP000708208"/>
    </source>
</evidence>
<protein>
    <submittedName>
        <fullName evidence="1">Uncharacterized protein</fullName>
    </submittedName>
</protein>
<gene>
    <name evidence="1" type="ORF">AFUS01_LOCUS1916</name>
</gene>
<accession>A0A8J2J0E7</accession>
<dbReference type="EMBL" id="CAJVCH010010909">
    <property type="protein sequence ID" value="CAG7668552.1"/>
    <property type="molecule type" value="Genomic_DNA"/>
</dbReference>
<dbReference type="AlphaFoldDB" id="A0A8J2J0E7"/>
<reference evidence="1" key="1">
    <citation type="submission" date="2021-06" db="EMBL/GenBank/DDBJ databases">
        <authorList>
            <person name="Hodson N. C."/>
            <person name="Mongue J. A."/>
            <person name="Jaron S. K."/>
        </authorList>
    </citation>
    <scope>NUCLEOTIDE SEQUENCE</scope>
</reference>
<organism evidence="1 2">
    <name type="scientific">Allacma fusca</name>
    <dbReference type="NCBI Taxonomy" id="39272"/>
    <lineage>
        <taxon>Eukaryota</taxon>
        <taxon>Metazoa</taxon>
        <taxon>Ecdysozoa</taxon>
        <taxon>Arthropoda</taxon>
        <taxon>Hexapoda</taxon>
        <taxon>Collembola</taxon>
        <taxon>Symphypleona</taxon>
        <taxon>Sminthuridae</taxon>
        <taxon>Allacma</taxon>
    </lineage>
</organism>
<comment type="caution">
    <text evidence="1">The sequence shown here is derived from an EMBL/GenBank/DDBJ whole genome shotgun (WGS) entry which is preliminary data.</text>
</comment>
<evidence type="ECO:0000313" key="1">
    <source>
        <dbReference type="EMBL" id="CAG7668552.1"/>
    </source>
</evidence>
<keyword evidence="2" id="KW-1185">Reference proteome</keyword>
<proteinExistence type="predicted"/>